<reference evidence="1 2" key="1">
    <citation type="submission" date="2021-08" db="EMBL/GenBank/DDBJ databases">
        <title>Draft Genome Sequence of Phanerochaete sordida strain YK-624.</title>
        <authorList>
            <person name="Mori T."/>
            <person name="Dohra H."/>
            <person name="Suzuki T."/>
            <person name="Kawagishi H."/>
            <person name="Hirai H."/>
        </authorList>
    </citation>
    <scope>NUCLEOTIDE SEQUENCE [LARGE SCALE GENOMIC DNA]</scope>
    <source>
        <strain evidence="1 2">YK-624</strain>
    </source>
</reference>
<sequence>MTRSIFHGRIPPSSCRIYHEQRRSYDASKLGIDLWHEICAAPTAPDAPSTLEEVMQTTIKVDVRDSSAGQIFLDALLASLPLADVSGLGLHLPSEYLSSLWLPFAVFTRVSQLVVSPHPLVYSLFAALAPSPPDRASNTLRGQYPCSPSYLR</sequence>
<protein>
    <submittedName>
        <fullName evidence="1">Uncharacterized protein</fullName>
    </submittedName>
</protein>
<name>A0A9P3GFM7_9APHY</name>
<evidence type="ECO:0000313" key="2">
    <source>
        <dbReference type="Proteomes" id="UP000703269"/>
    </source>
</evidence>
<dbReference type="EMBL" id="BPQB01000029">
    <property type="protein sequence ID" value="GJE92865.1"/>
    <property type="molecule type" value="Genomic_DNA"/>
</dbReference>
<organism evidence="1 2">
    <name type="scientific">Phanerochaete sordida</name>
    <dbReference type="NCBI Taxonomy" id="48140"/>
    <lineage>
        <taxon>Eukaryota</taxon>
        <taxon>Fungi</taxon>
        <taxon>Dikarya</taxon>
        <taxon>Basidiomycota</taxon>
        <taxon>Agaricomycotina</taxon>
        <taxon>Agaricomycetes</taxon>
        <taxon>Polyporales</taxon>
        <taxon>Phanerochaetaceae</taxon>
        <taxon>Phanerochaete</taxon>
    </lineage>
</organism>
<proteinExistence type="predicted"/>
<gene>
    <name evidence="1" type="ORF">PsYK624_090230</name>
</gene>
<dbReference type="AlphaFoldDB" id="A0A9P3GFM7"/>
<accession>A0A9P3GFM7</accession>
<evidence type="ECO:0000313" key="1">
    <source>
        <dbReference type="EMBL" id="GJE92865.1"/>
    </source>
</evidence>
<comment type="caution">
    <text evidence="1">The sequence shown here is derived from an EMBL/GenBank/DDBJ whole genome shotgun (WGS) entry which is preliminary data.</text>
</comment>
<dbReference type="Proteomes" id="UP000703269">
    <property type="component" value="Unassembled WGS sequence"/>
</dbReference>
<keyword evidence="2" id="KW-1185">Reference proteome</keyword>